<sequence length="165" mass="17913">MKTVNLINRMASLTMVLALTTAVFTGCSKNKEEGPVGSTDKGMVKMTVTTSGEFDKNKGADINVTVSSHDSRANYQKWKVNGVETGAEMNHTYLSDAFNGGKTLILESPETYLGASVNVSAATSDIGYTLKYKLEEKGKVVEEATVLVSKDKPVRKNWVFSNYGK</sequence>
<evidence type="ECO:0000313" key="3">
    <source>
        <dbReference type="Proteomes" id="UP000183200"/>
    </source>
</evidence>
<evidence type="ECO:0000313" key="2">
    <source>
        <dbReference type="EMBL" id="SDM61375.1"/>
    </source>
</evidence>
<proteinExistence type="predicted"/>
<dbReference type="RefSeq" id="WP_143010435.1">
    <property type="nucleotide sequence ID" value="NZ_FNGY01000004.1"/>
</dbReference>
<gene>
    <name evidence="2" type="ORF">SAMN05421820_104225</name>
</gene>
<accession>A0A1G9UP91</accession>
<dbReference type="Proteomes" id="UP000183200">
    <property type="component" value="Unassembled WGS sequence"/>
</dbReference>
<evidence type="ECO:0008006" key="4">
    <source>
        <dbReference type="Google" id="ProtNLM"/>
    </source>
</evidence>
<keyword evidence="1" id="KW-0732">Signal</keyword>
<name>A0A1G9UP91_9SPHI</name>
<dbReference type="EMBL" id="FNGY01000004">
    <property type="protein sequence ID" value="SDM61375.1"/>
    <property type="molecule type" value="Genomic_DNA"/>
</dbReference>
<protein>
    <recommendedName>
        <fullName evidence="4">Lipocalin-like domain-containing protein</fullName>
    </recommendedName>
</protein>
<feature type="chain" id="PRO_5010238044" description="Lipocalin-like domain-containing protein" evidence="1">
    <location>
        <begin position="26"/>
        <end position="165"/>
    </location>
</feature>
<organism evidence="2 3">
    <name type="scientific">Pedobacter steynii</name>
    <dbReference type="NCBI Taxonomy" id="430522"/>
    <lineage>
        <taxon>Bacteria</taxon>
        <taxon>Pseudomonadati</taxon>
        <taxon>Bacteroidota</taxon>
        <taxon>Sphingobacteriia</taxon>
        <taxon>Sphingobacteriales</taxon>
        <taxon>Sphingobacteriaceae</taxon>
        <taxon>Pedobacter</taxon>
    </lineage>
</organism>
<dbReference type="OrthoDB" id="760732at2"/>
<dbReference type="AlphaFoldDB" id="A0A1G9UP91"/>
<evidence type="ECO:0000256" key="1">
    <source>
        <dbReference type="SAM" id="SignalP"/>
    </source>
</evidence>
<feature type="signal peptide" evidence="1">
    <location>
        <begin position="1"/>
        <end position="25"/>
    </location>
</feature>
<reference evidence="3" key="1">
    <citation type="submission" date="2016-10" db="EMBL/GenBank/DDBJ databases">
        <authorList>
            <person name="Varghese N."/>
            <person name="Submissions S."/>
        </authorList>
    </citation>
    <scope>NUCLEOTIDE SEQUENCE [LARGE SCALE GENOMIC DNA]</scope>
    <source>
        <strain evidence="3">DSM 19110</strain>
    </source>
</reference>
<keyword evidence="3" id="KW-1185">Reference proteome</keyword>
<dbReference type="PROSITE" id="PS51257">
    <property type="entry name" value="PROKAR_LIPOPROTEIN"/>
    <property type="match status" value="1"/>
</dbReference>